<keyword evidence="5" id="KW-0998">Cell outer membrane</keyword>
<protein>
    <submittedName>
        <fullName evidence="8">Lipoprotein-attachment site-containing protein</fullName>
    </submittedName>
</protein>
<comment type="subcellular location">
    <subcellularLocation>
        <location evidence="1">Cell outer membrane</location>
        <topology evidence="1">Lipid-anchor</topology>
    </subcellularLocation>
</comment>
<keyword evidence="4" id="KW-0564">Palmitate</keyword>
<evidence type="ECO:0000256" key="2">
    <source>
        <dbReference type="ARBA" id="ARBA00022729"/>
    </source>
</evidence>
<dbReference type="EMBL" id="FQVF01000028">
    <property type="protein sequence ID" value="SHG71634.1"/>
    <property type="molecule type" value="Genomic_DNA"/>
</dbReference>
<keyword evidence="6 8" id="KW-0449">Lipoprotein</keyword>
<dbReference type="InterPro" id="IPR032831">
    <property type="entry name" value="LptM_cons"/>
</dbReference>
<dbReference type="GO" id="GO:0009279">
    <property type="term" value="C:cell outer membrane"/>
    <property type="evidence" value="ECO:0007669"/>
    <property type="project" value="UniProtKB-SubCell"/>
</dbReference>
<evidence type="ECO:0000313" key="8">
    <source>
        <dbReference type="EMBL" id="SHG71634.1"/>
    </source>
</evidence>
<accession>A0A1M5M2U3</accession>
<evidence type="ECO:0000256" key="4">
    <source>
        <dbReference type="ARBA" id="ARBA00023139"/>
    </source>
</evidence>
<dbReference type="Pfam" id="PF13627">
    <property type="entry name" value="LptM_cons"/>
    <property type="match status" value="1"/>
</dbReference>
<evidence type="ECO:0000256" key="7">
    <source>
        <dbReference type="SAM" id="Phobius"/>
    </source>
</evidence>
<keyword evidence="9" id="KW-1185">Reference proteome</keyword>
<keyword evidence="7" id="KW-0812">Transmembrane</keyword>
<gene>
    <name evidence="8" type="ORF">SAMN02745753_04377</name>
</gene>
<evidence type="ECO:0000313" key="9">
    <source>
        <dbReference type="Proteomes" id="UP000184517"/>
    </source>
</evidence>
<keyword evidence="7" id="KW-1133">Transmembrane helix</keyword>
<dbReference type="AlphaFoldDB" id="A0A1M5M2U3"/>
<keyword evidence="2" id="KW-0732">Signal</keyword>
<reference evidence="9" key="1">
    <citation type="submission" date="2016-11" db="EMBL/GenBank/DDBJ databases">
        <authorList>
            <person name="Varghese N."/>
            <person name="Submissions S."/>
        </authorList>
    </citation>
    <scope>NUCLEOTIDE SEQUENCE [LARGE SCALE GENOMIC DNA]</scope>
    <source>
        <strain evidence="9">DSM 16579</strain>
    </source>
</reference>
<evidence type="ECO:0000256" key="3">
    <source>
        <dbReference type="ARBA" id="ARBA00023136"/>
    </source>
</evidence>
<name>A0A1M5M2U3_9GAMM</name>
<evidence type="ECO:0000256" key="6">
    <source>
        <dbReference type="ARBA" id="ARBA00023288"/>
    </source>
</evidence>
<evidence type="ECO:0000256" key="1">
    <source>
        <dbReference type="ARBA" id="ARBA00004459"/>
    </source>
</evidence>
<evidence type="ECO:0000256" key="5">
    <source>
        <dbReference type="ARBA" id="ARBA00023237"/>
    </source>
</evidence>
<sequence length="78" mass="8605">MPILSKEYCPKNIYVISSLGLGNELAARYTVSIKNRRDKMMFKLLSVCVLAVFLTACGNKGALYLPSDTAETQQESSL</sequence>
<dbReference type="STRING" id="1122206.SAMN02745753_04377"/>
<keyword evidence="3 7" id="KW-0472">Membrane</keyword>
<dbReference type="Proteomes" id="UP000184517">
    <property type="component" value="Unassembled WGS sequence"/>
</dbReference>
<feature type="transmembrane region" description="Helical" evidence="7">
    <location>
        <begin position="44"/>
        <end position="65"/>
    </location>
</feature>
<dbReference type="NCBIfam" id="NF047847">
    <property type="entry name" value="SS_mature_LptM"/>
    <property type="match status" value="1"/>
</dbReference>
<proteinExistence type="predicted"/>
<organism evidence="8 9">
    <name type="scientific">Marinomonas polaris DSM 16579</name>
    <dbReference type="NCBI Taxonomy" id="1122206"/>
    <lineage>
        <taxon>Bacteria</taxon>
        <taxon>Pseudomonadati</taxon>
        <taxon>Pseudomonadota</taxon>
        <taxon>Gammaproteobacteria</taxon>
        <taxon>Oceanospirillales</taxon>
        <taxon>Oceanospirillaceae</taxon>
        <taxon>Marinomonas</taxon>
    </lineage>
</organism>